<comment type="similarity">
    <text evidence="2">Belongs to the iron-containing alcohol dehydrogenase family.</text>
</comment>
<evidence type="ECO:0000259" key="6">
    <source>
        <dbReference type="Pfam" id="PF00465"/>
    </source>
</evidence>
<dbReference type="SUPFAM" id="SSF56796">
    <property type="entry name" value="Dehydroquinate synthase-like"/>
    <property type="match status" value="1"/>
</dbReference>
<organism evidence="8 9">
    <name type="scientific">Ferrimonas sediminicola</name>
    <dbReference type="NCBI Taxonomy" id="2569538"/>
    <lineage>
        <taxon>Bacteria</taxon>
        <taxon>Pseudomonadati</taxon>
        <taxon>Pseudomonadota</taxon>
        <taxon>Gammaproteobacteria</taxon>
        <taxon>Alteromonadales</taxon>
        <taxon>Ferrimonadaceae</taxon>
        <taxon>Ferrimonas</taxon>
    </lineage>
</organism>
<evidence type="ECO:0000313" key="8">
    <source>
        <dbReference type="EMBL" id="TKB50670.1"/>
    </source>
</evidence>
<accession>A0A4U1BKR2</accession>
<dbReference type="FunFam" id="1.20.1090.10:FF:000001">
    <property type="entry name" value="Aldehyde-alcohol dehydrogenase"/>
    <property type="match status" value="1"/>
</dbReference>
<name>A0A4U1BKR2_9GAMM</name>
<dbReference type="PANTHER" id="PTHR11496">
    <property type="entry name" value="ALCOHOL DEHYDROGENASE"/>
    <property type="match status" value="1"/>
</dbReference>
<proteinExistence type="inferred from homology"/>
<feature type="compositionally biased region" description="Basic and acidic residues" evidence="5">
    <location>
        <begin position="1"/>
        <end position="14"/>
    </location>
</feature>
<feature type="domain" description="Fe-containing alcohol dehydrogenase-like C-terminal" evidence="7">
    <location>
        <begin position="235"/>
        <end position="406"/>
    </location>
</feature>
<evidence type="ECO:0000313" key="9">
    <source>
        <dbReference type="Proteomes" id="UP000305674"/>
    </source>
</evidence>
<dbReference type="Gene3D" id="1.20.1090.10">
    <property type="entry name" value="Dehydroquinate synthase-like - alpha domain"/>
    <property type="match status" value="1"/>
</dbReference>
<dbReference type="PROSITE" id="PS00060">
    <property type="entry name" value="ADH_IRON_2"/>
    <property type="match status" value="1"/>
</dbReference>
<comment type="cofactor">
    <cofactor evidence="1">
        <name>Fe cation</name>
        <dbReference type="ChEBI" id="CHEBI:24875"/>
    </cofactor>
</comment>
<dbReference type="CDD" id="cd08189">
    <property type="entry name" value="Fe-ADH-like"/>
    <property type="match status" value="1"/>
</dbReference>
<feature type="domain" description="Alcohol dehydrogenase iron-type/glycerol dehydrogenase GldA" evidence="6">
    <location>
        <begin position="59"/>
        <end position="224"/>
    </location>
</feature>
<dbReference type="GO" id="GO:0004022">
    <property type="term" value="F:alcohol dehydrogenase (NAD+) activity"/>
    <property type="evidence" value="ECO:0007669"/>
    <property type="project" value="TreeGrafter"/>
</dbReference>
<dbReference type="InterPro" id="IPR018211">
    <property type="entry name" value="ADH_Fe_CS"/>
</dbReference>
<dbReference type="FunFam" id="3.40.50.1970:FF:000003">
    <property type="entry name" value="Alcohol dehydrogenase, iron-containing"/>
    <property type="match status" value="1"/>
</dbReference>
<feature type="region of interest" description="Disordered" evidence="5">
    <location>
        <begin position="1"/>
        <end position="25"/>
    </location>
</feature>
<evidence type="ECO:0000256" key="1">
    <source>
        <dbReference type="ARBA" id="ARBA00001962"/>
    </source>
</evidence>
<dbReference type="Pfam" id="PF00465">
    <property type="entry name" value="Fe-ADH"/>
    <property type="match status" value="1"/>
</dbReference>
<evidence type="ECO:0000256" key="5">
    <source>
        <dbReference type="SAM" id="MobiDB-lite"/>
    </source>
</evidence>
<dbReference type="Pfam" id="PF25137">
    <property type="entry name" value="ADH_Fe_C"/>
    <property type="match status" value="1"/>
</dbReference>
<dbReference type="InterPro" id="IPR039697">
    <property type="entry name" value="Alcohol_dehydrogenase_Fe"/>
</dbReference>
<dbReference type="AlphaFoldDB" id="A0A4U1BKR2"/>
<keyword evidence="3" id="KW-0560">Oxidoreductase</keyword>
<dbReference type="InterPro" id="IPR056798">
    <property type="entry name" value="ADH_Fe_C"/>
</dbReference>
<evidence type="ECO:0000256" key="4">
    <source>
        <dbReference type="ARBA" id="ARBA00023027"/>
    </source>
</evidence>
<keyword evidence="4" id="KW-0520">NAD</keyword>
<comment type="caution">
    <text evidence="8">The sequence shown here is derived from an EMBL/GenBank/DDBJ whole genome shotgun (WGS) entry which is preliminary data.</text>
</comment>
<gene>
    <name evidence="8" type="ORF">FCL40_05855</name>
</gene>
<dbReference type="Proteomes" id="UP000305674">
    <property type="component" value="Unassembled WGS sequence"/>
</dbReference>
<dbReference type="PANTHER" id="PTHR11496:SF102">
    <property type="entry name" value="ALCOHOL DEHYDROGENASE 4"/>
    <property type="match status" value="1"/>
</dbReference>
<evidence type="ECO:0000256" key="3">
    <source>
        <dbReference type="ARBA" id="ARBA00023002"/>
    </source>
</evidence>
<dbReference type="OrthoDB" id="9815791at2"/>
<evidence type="ECO:0000259" key="7">
    <source>
        <dbReference type="Pfam" id="PF25137"/>
    </source>
</evidence>
<dbReference type="GO" id="GO:0046872">
    <property type="term" value="F:metal ion binding"/>
    <property type="evidence" value="ECO:0007669"/>
    <property type="project" value="InterPro"/>
</dbReference>
<sequence>MSRQERPATAEREGSMNQSIHANHHSPEPGFALRQTLYRGWAALAKPVYRTLPIATPCVVSGEGALSQGVAELVKQGIRRPVVITDTAFVDLQVFQQLLQALEAAALEYSVFSEIVPDPDFSIIERGIIHCRNHQFDGVIAIGGGSSIDATKVINPCARHNIDPRTVPGMLKLRKRGHYFMAIPTTAGTGSEATAAAVITDEHSHQKRVVISLTVVPELAVLDPSLMMGLPPAITAATGMDALTHAMESYLSRYATAKTDALNLESMARIFDHLPRAFHDGANDKEARRQMAIASHNAGVTFTRTSVGWVHAIAHQLGALYGVPHGLANAMVLPHVLAFYLPHAESRMAQMARHLGLHGSDDASLALALVEAVHKLCDQLEIRPLLTMVKEEDIPQMARNIINEAYRSPYPVPGYFGSYAELEAFIRGMMIPR</sequence>
<dbReference type="Gene3D" id="3.40.50.1970">
    <property type="match status" value="1"/>
</dbReference>
<protein>
    <submittedName>
        <fullName evidence="8">Iron-containing alcohol dehydrogenase</fullName>
    </submittedName>
</protein>
<dbReference type="EMBL" id="SWCI01000002">
    <property type="protein sequence ID" value="TKB50670.1"/>
    <property type="molecule type" value="Genomic_DNA"/>
</dbReference>
<dbReference type="PROSITE" id="PS00913">
    <property type="entry name" value="ADH_IRON_1"/>
    <property type="match status" value="1"/>
</dbReference>
<evidence type="ECO:0000256" key="2">
    <source>
        <dbReference type="ARBA" id="ARBA00007358"/>
    </source>
</evidence>
<reference evidence="8 9" key="1">
    <citation type="submission" date="2019-04" db="EMBL/GenBank/DDBJ databases">
        <authorList>
            <person name="Hwang J.C."/>
        </authorList>
    </citation>
    <scope>NUCLEOTIDE SEQUENCE [LARGE SCALE GENOMIC DNA]</scope>
    <source>
        <strain evidence="8 9">IMCC35001</strain>
    </source>
</reference>
<dbReference type="InterPro" id="IPR001670">
    <property type="entry name" value="ADH_Fe/GldA"/>
</dbReference>
<keyword evidence="9" id="KW-1185">Reference proteome</keyword>